<comment type="caution">
    <text evidence="2">The sequence shown here is derived from an EMBL/GenBank/DDBJ whole genome shotgun (WGS) entry which is preliminary data.</text>
</comment>
<dbReference type="Gene3D" id="3.40.50.300">
    <property type="entry name" value="P-loop containing nucleotide triphosphate hydrolases"/>
    <property type="match status" value="1"/>
</dbReference>
<dbReference type="Gene3D" id="1.10.8.60">
    <property type="match status" value="1"/>
</dbReference>
<dbReference type="InterPro" id="IPR027417">
    <property type="entry name" value="P-loop_NTPase"/>
</dbReference>
<dbReference type="FunFam" id="1.10.8.60:FF:000030">
    <property type="entry name" value="replication factor C subunit 3"/>
    <property type="match status" value="1"/>
</dbReference>
<dbReference type="GO" id="GO:0003677">
    <property type="term" value="F:DNA binding"/>
    <property type="evidence" value="ECO:0007669"/>
    <property type="project" value="InterPro"/>
</dbReference>
<evidence type="ECO:0008006" key="4">
    <source>
        <dbReference type="Google" id="ProtNLM"/>
    </source>
</evidence>
<dbReference type="Pfam" id="PF21960">
    <property type="entry name" value="RCF1-5-like_lid"/>
    <property type="match status" value="1"/>
</dbReference>
<dbReference type="GO" id="GO:0005663">
    <property type="term" value="C:DNA replication factor C complex"/>
    <property type="evidence" value="ECO:0007669"/>
    <property type="project" value="TreeGrafter"/>
</dbReference>
<dbReference type="SUPFAM" id="SSF52540">
    <property type="entry name" value="P-loop containing nucleoside triphosphate hydrolases"/>
    <property type="match status" value="1"/>
</dbReference>
<dbReference type="Pfam" id="PF22534">
    <property type="entry name" value="RFC_C"/>
    <property type="match status" value="1"/>
</dbReference>
<evidence type="ECO:0000313" key="3">
    <source>
        <dbReference type="Proteomes" id="UP001179952"/>
    </source>
</evidence>
<evidence type="ECO:0000256" key="1">
    <source>
        <dbReference type="SAM" id="MobiDB-lite"/>
    </source>
</evidence>
<organism evidence="2 3">
    <name type="scientific">Acorus gramineus</name>
    <name type="common">Dwarf sweet flag</name>
    <dbReference type="NCBI Taxonomy" id="55184"/>
    <lineage>
        <taxon>Eukaryota</taxon>
        <taxon>Viridiplantae</taxon>
        <taxon>Streptophyta</taxon>
        <taxon>Embryophyta</taxon>
        <taxon>Tracheophyta</taxon>
        <taxon>Spermatophyta</taxon>
        <taxon>Magnoliopsida</taxon>
        <taxon>Liliopsida</taxon>
        <taxon>Acoraceae</taxon>
        <taxon>Acorus</taxon>
    </lineage>
</organism>
<reference evidence="2" key="1">
    <citation type="journal article" date="2023" name="Nat. Commun.">
        <title>Diploid and tetraploid genomes of Acorus and the evolution of monocots.</title>
        <authorList>
            <person name="Ma L."/>
            <person name="Liu K.W."/>
            <person name="Li Z."/>
            <person name="Hsiao Y.Y."/>
            <person name="Qi Y."/>
            <person name="Fu T."/>
            <person name="Tang G.D."/>
            <person name="Zhang D."/>
            <person name="Sun W.H."/>
            <person name="Liu D.K."/>
            <person name="Li Y."/>
            <person name="Chen G.Z."/>
            <person name="Liu X.D."/>
            <person name="Liao X.Y."/>
            <person name="Jiang Y.T."/>
            <person name="Yu X."/>
            <person name="Hao Y."/>
            <person name="Huang J."/>
            <person name="Zhao X.W."/>
            <person name="Ke S."/>
            <person name="Chen Y.Y."/>
            <person name="Wu W.L."/>
            <person name="Hsu J.L."/>
            <person name="Lin Y.F."/>
            <person name="Huang M.D."/>
            <person name="Li C.Y."/>
            <person name="Huang L."/>
            <person name="Wang Z.W."/>
            <person name="Zhao X."/>
            <person name="Zhong W.Y."/>
            <person name="Peng D.H."/>
            <person name="Ahmad S."/>
            <person name="Lan S."/>
            <person name="Zhang J.S."/>
            <person name="Tsai W.C."/>
            <person name="Van de Peer Y."/>
            <person name="Liu Z.J."/>
        </authorList>
    </citation>
    <scope>NUCLEOTIDE SEQUENCE</scope>
    <source>
        <strain evidence="2">SCP</strain>
    </source>
</reference>
<gene>
    <name evidence="2" type="ORF">QJS04_geneDACA023174</name>
</gene>
<name>A0AAV9BUF7_ACOGR</name>
<reference evidence="2" key="2">
    <citation type="submission" date="2023-06" db="EMBL/GenBank/DDBJ databases">
        <authorList>
            <person name="Ma L."/>
            <person name="Liu K.-W."/>
            <person name="Li Z."/>
            <person name="Hsiao Y.-Y."/>
            <person name="Qi Y."/>
            <person name="Fu T."/>
            <person name="Tang G."/>
            <person name="Zhang D."/>
            <person name="Sun W.-H."/>
            <person name="Liu D.-K."/>
            <person name="Li Y."/>
            <person name="Chen G.-Z."/>
            <person name="Liu X.-D."/>
            <person name="Liao X.-Y."/>
            <person name="Jiang Y.-T."/>
            <person name="Yu X."/>
            <person name="Hao Y."/>
            <person name="Huang J."/>
            <person name="Zhao X.-W."/>
            <person name="Ke S."/>
            <person name="Chen Y.-Y."/>
            <person name="Wu W.-L."/>
            <person name="Hsu J.-L."/>
            <person name="Lin Y.-F."/>
            <person name="Huang M.-D."/>
            <person name="Li C.-Y."/>
            <person name="Huang L."/>
            <person name="Wang Z.-W."/>
            <person name="Zhao X."/>
            <person name="Zhong W.-Y."/>
            <person name="Peng D.-H."/>
            <person name="Ahmad S."/>
            <person name="Lan S."/>
            <person name="Zhang J.-S."/>
            <person name="Tsai W.-C."/>
            <person name="Van De Peer Y."/>
            <person name="Liu Z.-J."/>
        </authorList>
    </citation>
    <scope>NUCLEOTIDE SEQUENCE</scope>
    <source>
        <strain evidence="2">SCP</strain>
        <tissue evidence="2">Leaves</tissue>
    </source>
</reference>
<dbReference type="AlphaFoldDB" id="A0AAV9BUF7"/>
<dbReference type="Proteomes" id="UP001179952">
    <property type="component" value="Unassembled WGS sequence"/>
</dbReference>
<dbReference type="InterPro" id="IPR050238">
    <property type="entry name" value="DNA_Rep/Repair_Clamp_Loader"/>
</dbReference>
<dbReference type="PANTHER" id="PTHR11669">
    <property type="entry name" value="REPLICATION FACTOR C / DNA POLYMERASE III GAMMA-TAU SUBUNIT"/>
    <property type="match status" value="1"/>
</dbReference>
<dbReference type="Gene3D" id="1.20.272.10">
    <property type="match status" value="1"/>
</dbReference>
<accession>A0AAV9BUF7</accession>
<feature type="compositionally biased region" description="Low complexity" evidence="1">
    <location>
        <begin position="143"/>
        <end position="156"/>
    </location>
</feature>
<dbReference type="InterPro" id="IPR008921">
    <property type="entry name" value="DNA_pol3_clamp-load_cplx_C"/>
</dbReference>
<dbReference type="GO" id="GO:0006281">
    <property type="term" value="P:DNA repair"/>
    <property type="evidence" value="ECO:0007669"/>
    <property type="project" value="TreeGrafter"/>
</dbReference>
<dbReference type="EMBL" id="JAUJYN010000001">
    <property type="protein sequence ID" value="KAK1280528.1"/>
    <property type="molecule type" value="Genomic_DNA"/>
</dbReference>
<feature type="region of interest" description="Disordered" evidence="1">
    <location>
        <begin position="1"/>
        <end position="82"/>
    </location>
</feature>
<sequence>MANHVVVDDDEVGDGGLIDSRRNITPFNKNSDRRHVSPYRMRRESLAHGHRHRSMSVPKPRQPWEPKRNPSPLPNKSPTIGAAPAEEINGMLKFTKASSSNSLLMQSTDSISPGDIFFSRDVGVRDRRTMLVGTQQKPREAVSVSTMTSSQTNTSSYRTSNNDSGSYAGGSSGKFTANRQRSQSDTWFSCVRGGSCGKSKSPETRQIDEASFIERAFVVEDLRPFWADKHQPRRLDGFICHKQQAQYLKQLSSESLKSVCIGQISHTNYPHIMFHGPSGSGKKALSRALLCEAFGDSALRISHDLKHYHIQVSENVQHLIKWIMECYTEACKIILCCENDAAVQESVKNRSKLITLGAPVTHEIMEVLIYIAKKENFDLPMSFAAKIAAKSRQNMRRAIMALEACKAHNYPFVDEQPIPLGWEEVLVEVAAGILGDPSPNRLFHTRGEIQQLLVEFVNPKLILQKLVEEFLKGIEASLKRELYYWQAYYDKRLPSGTSALLKLEGK</sequence>
<dbReference type="SUPFAM" id="SSF48019">
    <property type="entry name" value="post-AAA+ oligomerization domain-like"/>
    <property type="match status" value="1"/>
</dbReference>
<keyword evidence="3" id="KW-1185">Reference proteome</keyword>
<protein>
    <recommendedName>
        <fullName evidence="4">Replication factor C subunit 3</fullName>
    </recommendedName>
</protein>
<dbReference type="GO" id="GO:0006261">
    <property type="term" value="P:DNA-templated DNA replication"/>
    <property type="evidence" value="ECO:0007669"/>
    <property type="project" value="TreeGrafter"/>
</dbReference>
<feature type="region of interest" description="Disordered" evidence="1">
    <location>
        <begin position="133"/>
        <end position="180"/>
    </location>
</feature>
<feature type="compositionally biased region" description="Basic and acidic residues" evidence="1">
    <location>
        <begin position="30"/>
        <end position="47"/>
    </location>
</feature>
<dbReference type="GO" id="GO:0003689">
    <property type="term" value="F:DNA clamp loader activity"/>
    <property type="evidence" value="ECO:0007669"/>
    <property type="project" value="TreeGrafter"/>
</dbReference>
<dbReference type="GO" id="GO:0005634">
    <property type="term" value="C:nucleus"/>
    <property type="evidence" value="ECO:0007669"/>
    <property type="project" value="TreeGrafter"/>
</dbReference>
<evidence type="ECO:0000313" key="2">
    <source>
        <dbReference type="EMBL" id="KAK1280528.1"/>
    </source>
</evidence>
<proteinExistence type="predicted"/>
<dbReference type="PANTHER" id="PTHR11669:SF25">
    <property type="entry name" value="OS02G0704966 PROTEIN"/>
    <property type="match status" value="1"/>
</dbReference>